<name>A0ABU9VYA1_9CLOT</name>
<proteinExistence type="predicted"/>
<keyword evidence="6" id="KW-0411">Iron-sulfur</keyword>
<accession>A0ABU9VYA1</accession>
<dbReference type="PANTHER" id="PTHR42859:SF10">
    <property type="entry name" value="DIMETHYLSULFOXIDE REDUCTASE CHAIN B"/>
    <property type="match status" value="1"/>
</dbReference>
<dbReference type="InterPro" id="IPR050294">
    <property type="entry name" value="RnfB_subfamily"/>
</dbReference>
<dbReference type="Pfam" id="PF13237">
    <property type="entry name" value="Fer4_10"/>
    <property type="match status" value="1"/>
</dbReference>
<comment type="caution">
    <text evidence="8">The sequence shown here is derived from an EMBL/GenBank/DDBJ whole genome shotgun (WGS) entry which is preliminary data.</text>
</comment>
<evidence type="ECO:0000256" key="3">
    <source>
        <dbReference type="ARBA" id="ARBA00022723"/>
    </source>
</evidence>
<evidence type="ECO:0000256" key="5">
    <source>
        <dbReference type="ARBA" id="ARBA00023004"/>
    </source>
</evidence>
<dbReference type="InterPro" id="IPR017896">
    <property type="entry name" value="4Fe4S_Fe-S-bd"/>
</dbReference>
<keyword evidence="4" id="KW-0249">Electron transport</keyword>
<feature type="domain" description="4Fe-4S ferredoxin-type" evidence="7">
    <location>
        <begin position="44"/>
        <end position="72"/>
    </location>
</feature>
<dbReference type="SUPFAM" id="SSF54862">
    <property type="entry name" value="4Fe-4S ferredoxins"/>
    <property type="match status" value="1"/>
</dbReference>
<evidence type="ECO:0000259" key="7">
    <source>
        <dbReference type="PROSITE" id="PS51379"/>
    </source>
</evidence>
<dbReference type="Gene3D" id="3.30.70.20">
    <property type="match status" value="2"/>
</dbReference>
<dbReference type="InterPro" id="IPR017900">
    <property type="entry name" value="4Fe4S_Fe_S_CS"/>
</dbReference>
<dbReference type="RefSeq" id="WP_343187246.1">
    <property type="nucleotide sequence ID" value="NZ_JBCITM010000024.1"/>
</dbReference>
<keyword evidence="2" id="KW-0004">4Fe-4S</keyword>
<dbReference type="PROSITE" id="PS00198">
    <property type="entry name" value="4FE4S_FER_1"/>
    <property type="match status" value="2"/>
</dbReference>
<keyword evidence="1" id="KW-0813">Transport</keyword>
<protein>
    <submittedName>
        <fullName evidence="8">4Fe-4S dicluster domain-containing protein</fullName>
    </submittedName>
</protein>
<gene>
    <name evidence="8" type="ORF">AAIG11_15855</name>
</gene>
<reference evidence="8 9" key="1">
    <citation type="submission" date="2024-04" db="EMBL/GenBank/DDBJ databases">
        <title>Genome sequencing and metabolic network reconstruction of aminoacids and betaine degradation by Anoxynatronum sibiricum.</title>
        <authorList>
            <person name="Detkova E.N."/>
            <person name="Boltjanskaja Y.V."/>
            <person name="Mardanov A.V."/>
            <person name="Kevbrin V."/>
        </authorList>
    </citation>
    <scope>NUCLEOTIDE SEQUENCE [LARGE SCALE GENOMIC DNA]</scope>
    <source>
        <strain evidence="8 9">Z-7981</strain>
    </source>
</reference>
<dbReference type="Proteomes" id="UP001407405">
    <property type="component" value="Unassembled WGS sequence"/>
</dbReference>
<evidence type="ECO:0000313" key="8">
    <source>
        <dbReference type="EMBL" id="MEN1761963.1"/>
    </source>
</evidence>
<dbReference type="PANTHER" id="PTHR42859">
    <property type="entry name" value="OXIDOREDUCTASE"/>
    <property type="match status" value="1"/>
</dbReference>
<evidence type="ECO:0000256" key="6">
    <source>
        <dbReference type="ARBA" id="ARBA00023014"/>
    </source>
</evidence>
<organism evidence="8 9">
    <name type="scientific">Anoxynatronum sibiricum</name>
    <dbReference type="NCBI Taxonomy" id="210623"/>
    <lineage>
        <taxon>Bacteria</taxon>
        <taxon>Bacillati</taxon>
        <taxon>Bacillota</taxon>
        <taxon>Clostridia</taxon>
        <taxon>Eubacteriales</taxon>
        <taxon>Clostridiaceae</taxon>
        <taxon>Anoxynatronum</taxon>
    </lineage>
</organism>
<keyword evidence="3" id="KW-0479">Metal-binding</keyword>
<feature type="domain" description="4Fe-4S ferredoxin-type" evidence="7">
    <location>
        <begin position="1"/>
        <end position="30"/>
    </location>
</feature>
<evidence type="ECO:0000256" key="2">
    <source>
        <dbReference type="ARBA" id="ARBA00022485"/>
    </source>
</evidence>
<evidence type="ECO:0000256" key="4">
    <source>
        <dbReference type="ARBA" id="ARBA00022982"/>
    </source>
</evidence>
<dbReference type="PROSITE" id="PS51379">
    <property type="entry name" value="4FE4S_FER_2"/>
    <property type="match status" value="3"/>
</dbReference>
<keyword evidence="5" id="KW-0408">Iron</keyword>
<evidence type="ECO:0000256" key="1">
    <source>
        <dbReference type="ARBA" id="ARBA00022448"/>
    </source>
</evidence>
<sequence length="133" mass="14391">MGLKFVQENCIGCKLCELACSASHEEMFNPRLGRLRVGSHYENKDLKIEGHVCILCGSCVRACPTDAIALEGGRLHYTREDCINCGVCVDVCPQSVIVQKEEDVGICDLCEGDPWCVKSCPHGALMLKGGTSA</sequence>
<evidence type="ECO:0000313" key="9">
    <source>
        <dbReference type="Proteomes" id="UP001407405"/>
    </source>
</evidence>
<keyword evidence="9" id="KW-1185">Reference proteome</keyword>
<dbReference type="EMBL" id="JBCITM010000024">
    <property type="protein sequence ID" value="MEN1761963.1"/>
    <property type="molecule type" value="Genomic_DNA"/>
</dbReference>
<dbReference type="Pfam" id="PF12800">
    <property type="entry name" value="Fer4_4"/>
    <property type="match status" value="1"/>
</dbReference>
<feature type="domain" description="4Fe-4S ferredoxin-type" evidence="7">
    <location>
        <begin position="73"/>
        <end position="102"/>
    </location>
</feature>